<evidence type="ECO:0000256" key="4">
    <source>
        <dbReference type="ARBA" id="ARBA00023125"/>
    </source>
</evidence>
<feature type="region of interest" description="Disordered" evidence="7">
    <location>
        <begin position="76"/>
        <end position="103"/>
    </location>
</feature>
<evidence type="ECO:0000256" key="1">
    <source>
        <dbReference type="ARBA" id="ARBA00004123"/>
    </source>
</evidence>
<dbReference type="GO" id="GO:0043565">
    <property type="term" value="F:sequence-specific DNA binding"/>
    <property type="evidence" value="ECO:0007669"/>
    <property type="project" value="InterPro"/>
</dbReference>
<gene>
    <name evidence="9" type="ORF">GIB67_011223</name>
</gene>
<keyword evidence="2" id="KW-0677">Repeat</keyword>
<evidence type="ECO:0000256" key="6">
    <source>
        <dbReference type="ARBA" id="ARBA00023242"/>
    </source>
</evidence>
<feature type="region of interest" description="Disordered" evidence="7">
    <location>
        <begin position="278"/>
        <end position="301"/>
    </location>
</feature>
<protein>
    <recommendedName>
        <fullName evidence="8">WRKY domain-containing protein</fullName>
    </recommendedName>
</protein>
<dbReference type="SMART" id="SM00774">
    <property type="entry name" value="WRKY"/>
    <property type="match status" value="4"/>
</dbReference>
<evidence type="ECO:0000256" key="2">
    <source>
        <dbReference type="ARBA" id="ARBA00022737"/>
    </source>
</evidence>
<evidence type="ECO:0000259" key="8">
    <source>
        <dbReference type="PROSITE" id="PS50811"/>
    </source>
</evidence>
<keyword evidence="4" id="KW-0238">DNA-binding</keyword>
<feature type="domain" description="WRKY" evidence="8">
    <location>
        <begin position="302"/>
        <end position="366"/>
    </location>
</feature>
<organism evidence="9 10">
    <name type="scientific">Kingdonia uniflora</name>
    <dbReference type="NCBI Taxonomy" id="39325"/>
    <lineage>
        <taxon>Eukaryota</taxon>
        <taxon>Viridiplantae</taxon>
        <taxon>Streptophyta</taxon>
        <taxon>Embryophyta</taxon>
        <taxon>Tracheophyta</taxon>
        <taxon>Spermatophyta</taxon>
        <taxon>Magnoliopsida</taxon>
        <taxon>Ranunculales</taxon>
        <taxon>Circaeasteraceae</taxon>
        <taxon>Kingdonia</taxon>
    </lineage>
</organism>
<feature type="region of interest" description="Disordered" evidence="7">
    <location>
        <begin position="662"/>
        <end position="689"/>
    </location>
</feature>
<keyword evidence="3" id="KW-0805">Transcription regulation</keyword>
<comment type="caution">
    <text evidence="9">The sequence shown here is derived from an EMBL/GenBank/DDBJ whole genome shotgun (WGS) entry which is preliminary data.</text>
</comment>
<keyword evidence="6" id="KW-0539">Nucleus</keyword>
<evidence type="ECO:0000256" key="5">
    <source>
        <dbReference type="ARBA" id="ARBA00023163"/>
    </source>
</evidence>
<evidence type="ECO:0000256" key="3">
    <source>
        <dbReference type="ARBA" id="ARBA00023015"/>
    </source>
</evidence>
<proteinExistence type="predicted"/>
<dbReference type="PROSITE" id="PS50811">
    <property type="entry name" value="WRKY"/>
    <property type="match status" value="4"/>
</dbReference>
<name>A0A7J7M4B0_9MAGN</name>
<feature type="compositionally biased region" description="Polar residues" evidence="7">
    <location>
        <begin position="1"/>
        <end position="39"/>
    </location>
</feature>
<feature type="compositionally biased region" description="Polar residues" evidence="7">
    <location>
        <begin position="823"/>
        <end position="837"/>
    </location>
</feature>
<dbReference type="Pfam" id="PF03106">
    <property type="entry name" value="WRKY"/>
    <property type="match status" value="4"/>
</dbReference>
<feature type="compositionally biased region" description="Polar residues" evidence="7">
    <location>
        <begin position="288"/>
        <end position="301"/>
    </location>
</feature>
<feature type="compositionally biased region" description="Basic and acidic residues" evidence="7">
    <location>
        <begin position="805"/>
        <end position="822"/>
    </location>
</feature>
<dbReference type="InterPro" id="IPR036576">
    <property type="entry name" value="WRKY_dom_sf"/>
</dbReference>
<feature type="domain" description="WRKY" evidence="8">
    <location>
        <begin position="102"/>
        <end position="166"/>
    </location>
</feature>
<dbReference type="EMBL" id="JACGCM010001789">
    <property type="protein sequence ID" value="KAF6149614.1"/>
    <property type="molecule type" value="Genomic_DNA"/>
</dbReference>
<dbReference type="GO" id="GO:0005634">
    <property type="term" value="C:nucleus"/>
    <property type="evidence" value="ECO:0007669"/>
    <property type="project" value="UniProtKB-SubCell"/>
</dbReference>
<feature type="region of interest" description="Disordered" evidence="7">
    <location>
        <begin position="616"/>
        <end position="644"/>
    </location>
</feature>
<dbReference type="PANTHER" id="PTHR31221:SF125">
    <property type="entry name" value="WRKY TRANSCRIPTION FACTOR 1"/>
    <property type="match status" value="1"/>
</dbReference>
<evidence type="ECO:0000313" key="10">
    <source>
        <dbReference type="Proteomes" id="UP000541444"/>
    </source>
</evidence>
<accession>A0A7J7M4B0</accession>
<evidence type="ECO:0000313" key="9">
    <source>
        <dbReference type="EMBL" id="KAF6149614.1"/>
    </source>
</evidence>
<dbReference type="GO" id="GO:0003700">
    <property type="term" value="F:DNA-binding transcription factor activity"/>
    <property type="evidence" value="ECO:0007669"/>
    <property type="project" value="InterPro"/>
</dbReference>
<sequence>MAFAGSNHQQSEPSLQAQTVSQHKTFPSSPSASRETSGNVRHKSHDLTASLTDPKLPHEIFDSRVIVPFEVPSDLSQQRHDSDFDIETTPSNHKRISGPSIVGQRLSDDGYHWRKYGQKQIKGSEFPRSYYKCTHSSCPAKKQLERSQDGLITEISYKGEHNHPKPQSSSQIVSNTSISIEEELCDRFSFPSTEEKVTNEGGLISHHKERIGTFGQPPVVARNNNAEGADLHFNATLNEVHFHDVPKSKHRCIEADSMTTSNSSRAVAAVEVDSDELGEKEVLGSGAQEAQSNNIGSSPSISADRLWGDGYNWRKYGQKQIKGSEFPRSYYRCTHPDCQAKKQLERTHDGLVTEIIYKGKHDHPKPQPSSHMAVGRYVSIQEERSNKFCSLNNTKDVIPYAEPNETHEFSPVLASDDYVEKEGIHLEKNCNVVEADDDAGVTSSKERTNKVSVGLNHQPSDQVESRCHAQTVLSPPSSENENMAASSHELTLTITVPDPLTITIPDPPVYMVTSKGIVPVEVDSNEACKGTRPSMALERLLENAYHWRKYGQKNIKGSEFPRSYYRCTHPNCQVKMQLVRSHDGRITEIVYRGKHDHPKPQPSTRMAVGAILSFQEERSDPVSSSNNRENKSPSGHEQTSFVERNAPDDLCLGRATDGAECAVQSSKKIPHEAEDDNDPDAKRRKRDIGDVDLTQFGRANREPPRVVVETLCETDVVDDGYRWCKYGRKMVKGNPNPRNYFKCSSPLCFVKKHVERSFENPKVLVTTYEGNHNHDLPSGRVTSHDPTVPIMCDTNKHRSLEIRSEENDAIRVDSGVRNRMDTSPENGSNEQQQSQDTEIVEMES</sequence>
<dbReference type="FunFam" id="2.20.25.80:FF:000006">
    <property type="entry name" value="WRKY transcription factor"/>
    <property type="match status" value="3"/>
</dbReference>
<dbReference type="PANTHER" id="PTHR31221">
    <property type="entry name" value="WRKY TRANSCRIPTION FACTOR PROTEIN 1-RELATED"/>
    <property type="match status" value="1"/>
</dbReference>
<dbReference type="AlphaFoldDB" id="A0A7J7M4B0"/>
<feature type="region of interest" description="Disordered" evidence="7">
    <location>
        <begin position="805"/>
        <end position="844"/>
    </location>
</feature>
<dbReference type="Proteomes" id="UP000541444">
    <property type="component" value="Unassembled WGS sequence"/>
</dbReference>
<feature type="compositionally biased region" description="Polar residues" evidence="7">
    <location>
        <begin position="621"/>
        <end position="642"/>
    </location>
</feature>
<comment type="subcellular location">
    <subcellularLocation>
        <location evidence="1">Nucleus</location>
    </subcellularLocation>
</comment>
<feature type="region of interest" description="Disordered" evidence="7">
    <location>
        <begin position="1"/>
        <end position="51"/>
    </location>
</feature>
<dbReference type="InterPro" id="IPR003657">
    <property type="entry name" value="WRKY_dom"/>
</dbReference>
<keyword evidence="5" id="KW-0804">Transcription</keyword>
<feature type="domain" description="WRKY" evidence="8">
    <location>
        <begin position="712"/>
        <end position="777"/>
    </location>
</feature>
<feature type="domain" description="WRKY" evidence="8">
    <location>
        <begin position="536"/>
        <end position="600"/>
    </location>
</feature>
<evidence type="ECO:0000256" key="7">
    <source>
        <dbReference type="SAM" id="MobiDB-lite"/>
    </source>
</evidence>
<dbReference type="SUPFAM" id="SSF118290">
    <property type="entry name" value="WRKY DNA-binding domain"/>
    <property type="match status" value="4"/>
</dbReference>
<dbReference type="OrthoDB" id="1854295at2759"/>
<dbReference type="Gene3D" id="2.20.25.80">
    <property type="entry name" value="WRKY domain"/>
    <property type="match status" value="4"/>
</dbReference>
<keyword evidence="10" id="KW-1185">Reference proteome</keyword>
<dbReference type="InterPro" id="IPR044810">
    <property type="entry name" value="WRKY_plant"/>
</dbReference>
<reference evidence="9 10" key="1">
    <citation type="journal article" date="2020" name="IScience">
        <title>Genome Sequencing of the Endangered Kingdonia uniflora (Circaeasteraceae, Ranunculales) Reveals Potential Mechanisms of Evolutionary Specialization.</title>
        <authorList>
            <person name="Sun Y."/>
            <person name="Deng T."/>
            <person name="Zhang A."/>
            <person name="Moore M.J."/>
            <person name="Landis J.B."/>
            <person name="Lin N."/>
            <person name="Zhang H."/>
            <person name="Zhang X."/>
            <person name="Huang J."/>
            <person name="Zhang X."/>
            <person name="Sun H."/>
            <person name="Wang H."/>
        </authorList>
    </citation>
    <scope>NUCLEOTIDE SEQUENCE [LARGE SCALE GENOMIC DNA]</scope>
    <source>
        <strain evidence="9">TB1705</strain>
        <tissue evidence="9">Leaf</tissue>
    </source>
</reference>